<proteinExistence type="predicted"/>
<dbReference type="EMBL" id="CALYLO010000004">
    <property type="protein sequence ID" value="CAH8246064.1"/>
    <property type="molecule type" value="Genomic_DNA"/>
</dbReference>
<dbReference type="Proteomes" id="UP001154322">
    <property type="component" value="Unassembled WGS sequence"/>
</dbReference>
<organism evidence="1 2">
    <name type="scientific">Paenibacillus melissococcoides</name>
    <dbReference type="NCBI Taxonomy" id="2912268"/>
    <lineage>
        <taxon>Bacteria</taxon>
        <taxon>Bacillati</taxon>
        <taxon>Bacillota</taxon>
        <taxon>Bacilli</taxon>
        <taxon>Bacillales</taxon>
        <taxon>Paenibacillaceae</taxon>
        <taxon>Paenibacillus</taxon>
    </lineage>
</organism>
<gene>
    <name evidence="1" type="ORF">WJ0W_003301</name>
</gene>
<sequence length="209" mass="24810">MGRDGRYFTIACVACKNDKQLNNALSRAELKTKRQFPYFKRFQEVKASDSNPVIKDYYLRKIASKEVEIRYIVADLENVKSRLKEDSNLLYNYMLHFLITPYARIPNVNHLNIVLDNRTIRVQSVNSFADYIKIKMQYEFQCRYSINVKYMESQNSYGIQAADFIANAVQTKYEYDYGYYYSLFENKVVQRELFPRAYFGTSKVLTINR</sequence>
<evidence type="ECO:0000313" key="2">
    <source>
        <dbReference type="Proteomes" id="UP001154322"/>
    </source>
</evidence>
<accession>A0ABM9G370</accession>
<protein>
    <submittedName>
        <fullName evidence="1">DUF3800 domain-containing protein</fullName>
    </submittedName>
</protein>
<reference evidence="1" key="1">
    <citation type="submission" date="2022-06" db="EMBL/GenBank/DDBJ databases">
        <authorList>
            <person name="Dietemann V."/>
            <person name="Ory F."/>
            <person name="Dainat B."/>
            <person name="Oberhansli S."/>
        </authorList>
    </citation>
    <scope>NUCLEOTIDE SEQUENCE</scope>
    <source>
        <strain evidence="1">Ena-SAMPLE-TAB-26-04-2022-14:26:32:270-5432</strain>
    </source>
</reference>
<dbReference type="Pfam" id="PF12686">
    <property type="entry name" value="DUF3800"/>
    <property type="match status" value="1"/>
</dbReference>
<dbReference type="InterPro" id="IPR024524">
    <property type="entry name" value="DUF3800"/>
</dbReference>
<keyword evidence="2" id="KW-1185">Reference proteome</keyword>
<evidence type="ECO:0000313" key="1">
    <source>
        <dbReference type="EMBL" id="CAH8246064.1"/>
    </source>
</evidence>
<name>A0ABM9G370_9BACL</name>
<comment type="caution">
    <text evidence="1">The sequence shown here is derived from an EMBL/GenBank/DDBJ whole genome shotgun (WGS) entry which is preliminary data.</text>
</comment>